<sequence length="44" mass="4995">MNKILTSAMMLGAGMAAYNYAQKNNMISGRKMKRIQKRITKALF</sequence>
<dbReference type="EMBL" id="VDEM01000003">
    <property type="protein sequence ID" value="KAF0825533.1"/>
    <property type="molecule type" value="Genomic_DNA"/>
</dbReference>
<evidence type="ECO:0000313" key="2">
    <source>
        <dbReference type="EMBL" id="UYG94455.1"/>
    </source>
</evidence>
<reference evidence="1 3" key="1">
    <citation type="journal article" date="2020" name="G3 (Bethesda)">
        <title>Whole Genome Sequencing and Comparative Genomics of Two Nematicidal Bacillus Strains Reveals a Wide Range of Possible Virulence Factors.</title>
        <authorList>
            <person name="Susic N."/>
            <person name="Janezic S."/>
            <person name="Rupnik M."/>
            <person name="Geric Stare B."/>
        </authorList>
    </citation>
    <scope>NUCLEOTIDE SEQUENCE [LARGE SCALE GENOMIC DNA]</scope>
    <source>
        <strain evidence="1 3">I-1582</strain>
    </source>
</reference>
<evidence type="ECO:0000313" key="3">
    <source>
        <dbReference type="Proteomes" id="UP000465778"/>
    </source>
</evidence>
<evidence type="ECO:0000313" key="1">
    <source>
        <dbReference type="EMBL" id="KAF0825533.1"/>
    </source>
</evidence>
<protein>
    <submittedName>
        <fullName evidence="2">YrzQ family protein</fullName>
    </submittedName>
</protein>
<dbReference type="AlphaFoldDB" id="A0A800NF28"/>
<dbReference type="Proteomes" id="UP001163104">
    <property type="component" value="Chromosome"/>
</dbReference>
<proteinExistence type="predicted"/>
<dbReference type="OrthoDB" id="2915434at2"/>
<dbReference type="Proteomes" id="UP000465778">
    <property type="component" value="Unassembled WGS sequence"/>
</dbReference>
<organism evidence="1 3">
    <name type="scientific">Cytobacillus firmus</name>
    <name type="common">Bacillus firmus</name>
    <dbReference type="NCBI Taxonomy" id="1399"/>
    <lineage>
        <taxon>Bacteria</taxon>
        <taxon>Bacillati</taxon>
        <taxon>Bacillota</taxon>
        <taxon>Bacilli</taxon>
        <taxon>Bacillales</taxon>
        <taxon>Bacillaceae</taxon>
        <taxon>Cytobacillus</taxon>
    </lineage>
</organism>
<dbReference type="InterPro" id="IPR025029">
    <property type="entry name" value="DUF3918"/>
</dbReference>
<reference evidence="2" key="2">
    <citation type="submission" date="2022-10" db="EMBL/GenBank/DDBJ databases">
        <title>Mechanism of multi-heavy metal repair in Cytobacillus Firmus M7.</title>
        <authorList>
            <person name="Li X."/>
            <person name="Yu C."/>
        </authorList>
    </citation>
    <scope>NUCLEOTIDE SEQUENCE</scope>
    <source>
        <strain evidence="2">M7</strain>
    </source>
</reference>
<gene>
    <name evidence="1" type="ORF">KIS1582_0565</name>
    <name evidence="2" type="ORF">OD459_20035</name>
</gene>
<dbReference type="Pfam" id="PF13056">
    <property type="entry name" value="DUF3918"/>
    <property type="match status" value="1"/>
</dbReference>
<accession>A0A800NF28</accession>
<dbReference type="RefSeq" id="WP_081757307.1">
    <property type="nucleotide sequence ID" value="NZ_CANMEA010000003.1"/>
</dbReference>
<dbReference type="EMBL" id="CP107027">
    <property type="protein sequence ID" value="UYG94455.1"/>
    <property type="molecule type" value="Genomic_DNA"/>
</dbReference>
<name>A0A800NF28_CYTFI</name>